<dbReference type="InterPro" id="IPR013552">
    <property type="entry name" value="Thioester_dom"/>
</dbReference>
<evidence type="ECO:0008006" key="6">
    <source>
        <dbReference type="Google" id="ProtNLM"/>
    </source>
</evidence>
<evidence type="ECO:0000259" key="3">
    <source>
        <dbReference type="Pfam" id="PF17802"/>
    </source>
</evidence>
<accession>A0A7W8FWB9</accession>
<dbReference type="InterPro" id="IPR013783">
    <property type="entry name" value="Ig-like_fold"/>
</dbReference>
<feature type="compositionally biased region" description="Acidic residues" evidence="1">
    <location>
        <begin position="383"/>
        <end position="395"/>
    </location>
</feature>
<dbReference type="AlphaFoldDB" id="A0A7W8FWB9"/>
<feature type="domain" description="Thioester" evidence="2">
    <location>
        <begin position="160"/>
        <end position="255"/>
    </location>
</feature>
<dbReference type="Pfam" id="PF08341">
    <property type="entry name" value="TED"/>
    <property type="match status" value="1"/>
</dbReference>
<gene>
    <name evidence="4" type="ORF">HNQ47_000549</name>
</gene>
<protein>
    <recommendedName>
        <fullName evidence="6">Thioester-forming surface-anchored protein</fullName>
    </recommendedName>
</protein>
<proteinExistence type="predicted"/>
<evidence type="ECO:0000313" key="5">
    <source>
        <dbReference type="Proteomes" id="UP000539953"/>
    </source>
</evidence>
<dbReference type="RefSeq" id="WP_183327303.1">
    <property type="nucleotide sequence ID" value="NZ_JACHHK010000002.1"/>
</dbReference>
<dbReference type="Gene3D" id="2.60.40.10">
    <property type="entry name" value="Immunoglobulins"/>
    <property type="match status" value="1"/>
</dbReference>
<dbReference type="InterPro" id="IPR041033">
    <property type="entry name" value="SpaA_PFL_dom_1"/>
</dbReference>
<reference evidence="4 5" key="1">
    <citation type="submission" date="2020-08" db="EMBL/GenBank/DDBJ databases">
        <title>Genomic Encyclopedia of Type Strains, Phase IV (KMG-IV): sequencing the most valuable type-strain genomes for metagenomic binning, comparative biology and taxonomic classification.</title>
        <authorList>
            <person name="Goeker M."/>
        </authorList>
    </citation>
    <scope>NUCLEOTIDE SEQUENCE [LARGE SCALE GENOMIC DNA]</scope>
    <source>
        <strain evidence="4 5">DSM 25799</strain>
    </source>
</reference>
<sequence>MNHKLKRASLLVFFFVCLFGGLWIAAGNTYASSYRQQLAPAPTVDDSVPDDLTQPVIIQKTDPNGAQLQDAEISVVDSNGVVQTNIVTTYDVTTLNMSKGEYFLHESGAPDGYQQAEDIWFSVNPTVDSRNGKHISTEDVQFTGITNLGGVRQDTEFGKIVYCINPEIKTSNSVGVASVQPMSVEDPEYFIVYGSKENLSAALSGNSYNDQTLNNLNSKFNYLVNQGYKKIGEPFEGMTDEQSYAATQLAIWATIQPETCHIDLESSVLVDGWKIWDNLEEWNGYELPQDDAFRIFINRLYNINVGPEYFDSEEAGRDIIIAKAKELFENAQNSDELAKTKYDHYMLYYNEQYGNGEIPEFQNLISAADPSDPIIVTMIDEPIPEEPEETPEEEQETPKKEKKTVNAQTVQTSGVQTGSAVHTMLWTMMMISAFGAAMFIKKEAE</sequence>
<feature type="region of interest" description="Disordered" evidence="1">
    <location>
        <begin position="383"/>
        <end position="411"/>
    </location>
</feature>
<organism evidence="4 5">
    <name type="scientific">Catenisphaera adipataccumulans</name>
    <dbReference type="NCBI Taxonomy" id="700500"/>
    <lineage>
        <taxon>Bacteria</taxon>
        <taxon>Bacillati</taxon>
        <taxon>Bacillota</taxon>
        <taxon>Erysipelotrichia</taxon>
        <taxon>Erysipelotrichales</taxon>
        <taxon>Erysipelotrichaceae</taxon>
        <taxon>Catenisphaera</taxon>
    </lineage>
</organism>
<keyword evidence="5" id="KW-1185">Reference proteome</keyword>
<comment type="caution">
    <text evidence="4">The sequence shown here is derived from an EMBL/GenBank/DDBJ whole genome shotgun (WGS) entry which is preliminary data.</text>
</comment>
<evidence type="ECO:0000313" key="4">
    <source>
        <dbReference type="EMBL" id="MBB5182530.1"/>
    </source>
</evidence>
<feature type="domain" description="SpaA-like prealbumin fold" evidence="3">
    <location>
        <begin position="56"/>
        <end position="124"/>
    </location>
</feature>
<evidence type="ECO:0000259" key="2">
    <source>
        <dbReference type="Pfam" id="PF08341"/>
    </source>
</evidence>
<dbReference type="Pfam" id="PF17802">
    <property type="entry name" value="SpaA"/>
    <property type="match status" value="1"/>
</dbReference>
<dbReference type="EMBL" id="JACHHK010000002">
    <property type="protein sequence ID" value="MBB5182530.1"/>
    <property type="molecule type" value="Genomic_DNA"/>
</dbReference>
<dbReference type="Proteomes" id="UP000539953">
    <property type="component" value="Unassembled WGS sequence"/>
</dbReference>
<evidence type="ECO:0000256" key="1">
    <source>
        <dbReference type="SAM" id="MobiDB-lite"/>
    </source>
</evidence>
<name>A0A7W8FWB9_9FIRM</name>